<sequence>MAHPRLRNMEESPPPGPQPPPNAMFCDRVYARDQPPNLQAAFTEFYPNGLPNVYKMLQTPGAEGVPQTYVEDYLPVGFYTQPRPHASAIFSTQNGQRPFRQMQHLLPQRRIHLWSRDEIQSVCNSLRKLYWNHMKGMQQPFCWDNLWEYFDAFDLYHYGALNLWNVVNQLFDENKTIYADVIKEFAVHIGRWADDWLRSKDNKTKLLAWNGIQGPLLRILSPEDWTDIGDVPDDAVPMLANALKHRRRLMLTPSSVLQDAKPTHLSSACLRNSLENWLAGQRVFTPAGLPSPPEVRSHHCSPASKEAPAPVTMYEGNHYYLPQGMSRSSSAVEKLQQSAAAAGPVIAHGSSKTAAPSSDGSSHTLQVSPETRSKSTEPMSSYNPLHIAKSVRESDAGAKDVPSNAQDNGSHVGENEDDEYSEFAALTPTKIRRRGRDNPRSAQGVSKTTVTASLPASAIMGFSELAGPSDPVNGGLGSTNHETTRPSGSPGAAYDTAQATSATAKEDRTPRPNKNKKTELPTSHGKEQKKGQRSNKSGNRSGNHDSAGTRTVVSGQQRSGSGPHAVAGANGKQGYQASSRMIHPQASSGLAFHQAGVSVPHDHQRSYSGLQQHPDALTGMEYRHQIPQLQSSLPKGFVAHGGRGNSISSRFEQNENQWSHQHRPENFNAVPLTPNRGGFYRGGPRRAGNRRGSNNQRNVTAPAVQHQVDHGFNKRRDGMPWNNNQWRRQGSNSNQAFCPNAEGAIGAEYVPCSCQLCNARNRSIHVKVDVGQDRPGLDLVMRIKLGLGARYGIVEEVFAIPAKDPGHFIARFRDEQAVRQALTIGGGYVVEKGITIRVSPAVRSKWVSLLPSNNPEAAIPPPVQAPMAMGFTSHPGHTPMVMSHPGTLPASHAISGPIYSAASNMQMMTQEFVPPPFFPHDMQFARGPSGFVRPPFLEQPHTGPHPATQTQRFRHQEQMQISAPFGTAPLVDSSTADREKNNGSPAETLQSKPPSEEALDETQDIEQDGFTSPQSNRSKVTGVKARVSLPNTPPKSAQSPQAQVTVHTPPRPSAEAIPGSIEKQPCDDTKVGTEGELRAGAETTIQPKSPLESGESGPTNHARVPSIFTEDQIKERRQAWAKISMPLNPHKSKPASPTKSYSPVTKDGGSRVPQCDRPEVNIPNESEMSSPTQPQTYTPETGSVYEPSPERIPDEIAQCAEKEYHPVTLSNQEAGSDTVSNGRLGEPIVQPAPQVEAPSVEEAISTKEGTAKRMYKGGVGSMATFQSDNIPDTSTEPQSKGKWKKSKRKKKGKQNGDSQINTSRPPLPQTWTGFQGPYATTEPAQTMAVPEPPTRFGGQVSGSPSSGKRHHNDRNQSFSPGSTKQTKEYDSNLGSAHDNQAPPPWAFDESGSPEEGVRGRKGFREGRGGSLRMGKQRRPRAIMPQSTLAEQHLDNQASPPSSDFVFENPQFSVADGSSSLTNGKTGTKSRLNPKAQEFVSPSRPTGDGKTGSGKSSPLKDLSIKSRENSSGPRDGVEESSEIGADNHEAFPRGANDLTTQHHRVFSESTKKENRNNEAGAHGEGKKPAGKGKKPGKGKDRAVTLGAKVDDKAGAKLEKKQPAPQTPDGKGKNKKPGLVVNEDWPSLPGPRDRALSKPQTPSVWSAKKKATSTGEECDSGQETPQKKV</sequence>
<feature type="compositionally biased region" description="Polar residues" evidence="1">
    <location>
        <begin position="1263"/>
        <end position="1278"/>
    </location>
</feature>
<feature type="compositionally biased region" description="Basic and acidic residues" evidence="1">
    <location>
        <begin position="1544"/>
        <end position="1566"/>
    </location>
</feature>
<feature type="compositionally biased region" description="Polar residues" evidence="1">
    <location>
        <begin position="1355"/>
        <end position="1364"/>
    </location>
</feature>
<accession>A0A428R6T8</accession>
<feature type="region of interest" description="Disordered" evidence="1">
    <location>
        <begin position="661"/>
        <end position="697"/>
    </location>
</feature>
<feature type="region of interest" description="Disordered" evidence="1">
    <location>
        <begin position="929"/>
        <end position="1106"/>
    </location>
</feature>
<feature type="compositionally biased region" description="Polar residues" evidence="1">
    <location>
        <begin position="982"/>
        <end position="993"/>
    </location>
</feature>
<feature type="compositionally biased region" description="Polar residues" evidence="1">
    <location>
        <begin position="1295"/>
        <end position="1313"/>
    </location>
</feature>
<feature type="compositionally biased region" description="Polar residues" evidence="1">
    <location>
        <begin position="1009"/>
        <end position="1019"/>
    </location>
</feature>
<feature type="compositionally biased region" description="Polar residues" evidence="1">
    <location>
        <begin position="1424"/>
        <end position="1441"/>
    </location>
</feature>
<feature type="compositionally biased region" description="Polar residues" evidence="1">
    <location>
        <begin position="534"/>
        <end position="560"/>
    </location>
</feature>
<evidence type="ECO:0000256" key="1">
    <source>
        <dbReference type="SAM" id="MobiDB-lite"/>
    </source>
</evidence>
<evidence type="ECO:0008006" key="4">
    <source>
        <dbReference type="Google" id="ProtNLM"/>
    </source>
</evidence>
<gene>
    <name evidence="2" type="ORF">CEP54_000541</name>
</gene>
<dbReference type="OrthoDB" id="3941926at2759"/>
<feature type="compositionally biased region" description="Basic and acidic residues" evidence="1">
    <location>
        <begin position="1576"/>
        <end position="1600"/>
    </location>
</feature>
<organism evidence="2 3">
    <name type="scientific">Fusarium duplospermum</name>
    <dbReference type="NCBI Taxonomy" id="1325734"/>
    <lineage>
        <taxon>Eukaryota</taxon>
        <taxon>Fungi</taxon>
        <taxon>Dikarya</taxon>
        <taxon>Ascomycota</taxon>
        <taxon>Pezizomycotina</taxon>
        <taxon>Sordariomycetes</taxon>
        <taxon>Hypocreomycetidae</taxon>
        <taxon>Hypocreales</taxon>
        <taxon>Nectriaceae</taxon>
        <taxon>Fusarium</taxon>
        <taxon>Fusarium solani species complex</taxon>
    </lineage>
</organism>
<feature type="compositionally biased region" description="Polar residues" evidence="1">
    <location>
        <begin position="1449"/>
        <end position="1470"/>
    </location>
</feature>
<feature type="compositionally biased region" description="Polar residues" evidence="1">
    <location>
        <begin position="478"/>
        <end position="487"/>
    </location>
</feature>
<feature type="compositionally biased region" description="Basic and acidic residues" evidence="1">
    <location>
        <begin position="1395"/>
        <end position="1407"/>
    </location>
</feature>
<proteinExistence type="predicted"/>
<feature type="compositionally biased region" description="Polar residues" evidence="1">
    <location>
        <begin position="440"/>
        <end position="449"/>
    </location>
</feature>
<feature type="compositionally biased region" description="Polar residues" evidence="1">
    <location>
        <begin position="350"/>
        <end position="383"/>
    </location>
</feature>
<comment type="caution">
    <text evidence="2">The sequence shown here is derived from an EMBL/GenBank/DDBJ whole genome shotgun (WGS) entry which is preliminary data.</text>
</comment>
<feature type="compositionally biased region" description="Basic and acidic residues" evidence="1">
    <location>
        <begin position="504"/>
        <end position="530"/>
    </location>
</feature>
<feature type="compositionally biased region" description="Acidic residues" evidence="1">
    <location>
        <begin position="997"/>
        <end position="1007"/>
    </location>
</feature>
<feature type="region of interest" description="Disordered" evidence="1">
    <location>
        <begin position="1207"/>
        <end position="1667"/>
    </location>
</feature>
<evidence type="ECO:0000313" key="3">
    <source>
        <dbReference type="Proteomes" id="UP000288168"/>
    </source>
</evidence>
<feature type="compositionally biased region" description="Pro residues" evidence="1">
    <location>
        <begin position="12"/>
        <end position="22"/>
    </location>
</feature>
<name>A0A428R6T8_9HYPO</name>
<dbReference type="Proteomes" id="UP000288168">
    <property type="component" value="Unassembled WGS sequence"/>
</dbReference>
<feature type="region of interest" description="Disordered" evidence="1">
    <location>
        <begin position="342"/>
        <end position="449"/>
    </location>
</feature>
<protein>
    <recommendedName>
        <fullName evidence="4">RRM domain-containing protein</fullName>
    </recommendedName>
</protein>
<reference evidence="2 3" key="1">
    <citation type="submission" date="2017-06" db="EMBL/GenBank/DDBJ databases">
        <title>Comparative genomic analysis of Ambrosia Fusariam Clade fungi.</title>
        <authorList>
            <person name="Stajich J.E."/>
            <person name="Carrillo J."/>
            <person name="Kijimoto T."/>
            <person name="Eskalen A."/>
            <person name="O'Donnell K."/>
            <person name="Kasson M."/>
        </authorList>
    </citation>
    <scope>NUCLEOTIDE SEQUENCE [LARGE SCALE GENOMIC DNA]</scope>
    <source>
        <strain evidence="2 3">NRRL62584</strain>
    </source>
</reference>
<feature type="region of interest" description="Disordered" evidence="1">
    <location>
        <begin position="1"/>
        <end position="22"/>
    </location>
</feature>
<dbReference type="EMBL" id="NKCI01000002">
    <property type="protein sequence ID" value="RSL73223.1"/>
    <property type="molecule type" value="Genomic_DNA"/>
</dbReference>
<keyword evidence="3" id="KW-1185">Reference proteome</keyword>
<feature type="compositionally biased region" description="Basic residues" evidence="1">
    <location>
        <begin position="1281"/>
        <end position="1293"/>
    </location>
</feature>
<evidence type="ECO:0000313" key="2">
    <source>
        <dbReference type="EMBL" id="RSL73223.1"/>
    </source>
</evidence>
<feature type="region of interest" description="Disordered" evidence="1">
    <location>
        <begin position="1121"/>
        <end position="1189"/>
    </location>
</feature>
<dbReference type="STRING" id="1325734.A0A428R6T8"/>
<feature type="region of interest" description="Disordered" evidence="1">
    <location>
        <begin position="465"/>
        <end position="577"/>
    </location>
</feature>
<feature type="compositionally biased region" description="Basic and acidic residues" evidence="1">
    <location>
        <begin position="1064"/>
        <end position="1079"/>
    </location>
</feature>
<feature type="compositionally biased region" description="Polar residues" evidence="1">
    <location>
        <begin position="1163"/>
        <end position="1181"/>
    </location>
</feature>
<feature type="compositionally biased region" description="Polar residues" evidence="1">
    <location>
        <begin position="1208"/>
        <end position="1221"/>
    </location>
</feature>
<feature type="compositionally biased region" description="Polar residues" evidence="1">
    <location>
        <begin position="1034"/>
        <end position="1046"/>
    </location>
</feature>